<dbReference type="EMBL" id="CAJFDI010000001">
    <property type="protein sequence ID" value="CAD5210326.1"/>
    <property type="molecule type" value="Genomic_DNA"/>
</dbReference>
<feature type="region of interest" description="Disordered" evidence="12">
    <location>
        <begin position="767"/>
        <end position="849"/>
    </location>
</feature>
<comment type="catalytic activity">
    <reaction evidence="11">
        <text>L-seryl-[protein] + ATP = O-phospho-L-seryl-[protein] + ADP + H(+)</text>
        <dbReference type="Rhea" id="RHEA:17989"/>
        <dbReference type="Rhea" id="RHEA-COMP:9863"/>
        <dbReference type="Rhea" id="RHEA-COMP:11604"/>
        <dbReference type="ChEBI" id="CHEBI:15378"/>
        <dbReference type="ChEBI" id="CHEBI:29999"/>
        <dbReference type="ChEBI" id="CHEBI:30616"/>
        <dbReference type="ChEBI" id="CHEBI:83421"/>
        <dbReference type="ChEBI" id="CHEBI:456216"/>
        <dbReference type="EC" id="2.7.11.1"/>
    </reaction>
</comment>
<evidence type="ECO:0000256" key="10">
    <source>
        <dbReference type="ARBA" id="ARBA00047899"/>
    </source>
</evidence>
<evidence type="ECO:0000256" key="1">
    <source>
        <dbReference type="ARBA" id="ARBA00009196"/>
    </source>
</evidence>
<accession>A0A7I8XL85</accession>
<organism evidence="14 15">
    <name type="scientific">Bursaphelenchus xylophilus</name>
    <name type="common">Pinewood nematode worm</name>
    <name type="synonym">Aphelenchoides xylophilus</name>
    <dbReference type="NCBI Taxonomy" id="6326"/>
    <lineage>
        <taxon>Eukaryota</taxon>
        <taxon>Metazoa</taxon>
        <taxon>Ecdysozoa</taxon>
        <taxon>Nematoda</taxon>
        <taxon>Chromadorea</taxon>
        <taxon>Rhabditida</taxon>
        <taxon>Tylenchina</taxon>
        <taxon>Tylenchomorpha</taxon>
        <taxon>Aphelenchoidea</taxon>
        <taxon>Aphelenchoididae</taxon>
        <taxon>Bursaphelenchus</taxon>
    </lineage>
</organism>
<dbReference type="Gene3D" id="3.30.200.20">
    <property type="entry name" value="Phosphorylase Kinase, domain 1"/>
    <property type="match status" value="1"/>
</dbReference>
<keyword evidence="7" id="KW-0418">Kinase</keyword>
<comment type="catalytic activity">
    <reaction evidence="10">
        <text>L-threonyl-[protein] + ATP = O-phospho-L-threonyl-[protein] + ADP + H(+)</text>
        <dbReference type="Rhea" id="RHEA:46608"/>
        <dbReference type="Rhea" id="RHEA-COMP:11060"/>
        <dbReference type="Rhea" id="RHEA-COMP:11605"/>
        <dbReference type="ChEBI" id="CHEBI:15378"/>
        <dbReference type="ChEBI" id="CHEBI:30013"/>
        <dbReference type="ChEBI" id="CHEBI:30616"/>
        <dbReference type="ChEBI" id="CHEBI:61977"/>
        <dbReference type="ChEBI" id="CHEBI:456216"/>
        <dbReference type="EC" id="2.7.11.1"/>
    </reaction>
</comment>
<keyword evidence="3" id="KW-0723">Serine/threonine-protein kinase</keyword>
<dbReference type="GO" id="GO:0046872">
    <property type="term" value="F:metal ion binding"/>
    <property type="evidence" value="ECO:0007669"/>
    <property type="project" value="UniProtKB-KW"/>
</dbReference>
<keyword evidence="6" id="KW-0547">Nucleotide-binding</keyword>
<dbReference type="Proteomes" id="UP000659654">
    <property type="component" value="Unassembled WGS sequence"/>
</dbReference>
<dbReference type="InterPro" id="IPR018935">
    <property type="entry name" value="RIO_kinase_CS"/>
</dbReference>
<feature type="compositionally biased region" description="Basic and acidic residues" evidence="12">
    <location>
        <begin position="824"/>
        <end position="833"/>
    </location>
</feature>
<dbReference type="SMR" id="A0A7I8XL85"/>
<evidence type="ECO:0000256" key="8">
    <source>
        <dbReference type="ARBA" id="ARBA00022840"/>
    </source>
</evidence>
<dbReference type="Gene3D" id="1.20.58.900">
    <property type="match status" value="1"/>
</dbReference>
<feature type="domain" description="RUN" evidence="13">
    <location>
        <begin position="1053"/>
        <end position="1183"/>
    </location>
</feature>
<gene>
    <name evidence="14" type="ORF">BXYJ_LOCUS1879</name>
</gene>
<evidence type="ECO:0000256" key="6">
    <source>
        <dbReference type="ARBA" id="ARBA00022741"/>
    </source>
</evidence>
<dbReference type="PANTHER" id="PTHR45723">
    <property type="entry name" value="SERINE/THREONINE-PROTEIN KINASE RIO1"/>
    <property type="match status" value="1"/>
</dbReference>
<dbReference type="SUPFAM" id="SSF140741">
    <property type="entry name" value="RUN domain-like"/>
    <property type="match status" value="1"/>
</dbReference>
<feature type="compositionally biased region" description="Polar residues" evidence="12">
    <location>
        <begin position="984"/>
        <end position="1001"/>
    </location>
</feature>
<dbReference type="GO" id="GO:0005524">
    <property type="term" value="F:ATP binding"/>
    <property type="evidence" value="ECO:0007669"/>
    <property type="project" value="UniProtKB-KW"/>
</dbReference>
<protein>
    <recommendedName>
        <fullName evidence="2">non-specific serine/threonine protein kinase</fullName>
        <ecNumber evidence="2">2.7.11.1</ecNumber>
    </recommendedName>
</protein>
<name>A0A7I8XL85_BURXY</name>
<feature type="region of interest" description="Disordered" evidence="12">
    <location>
        <begin position="980"/>
        <end position="1011"/>
    </location>
</feature>
<evidence type="ECO:0000256" key="9">
    <source>
        <dbReference type="ARBA" id="ARBA00022842"/>
    </source>
</evidence>
<proteinExistence type="inferred from homology"/>
<dbReference type="OrthoDB" id="205248at2759"/>
<dbReference type="InterPro" id="IPR051272">
    <property type="entry name" value="RIO-type_Ser/Thr_kinase"/>
</dbReference>
<dbReference type="InterPro" id="IPR004012">
    <property type="entry name" value="Run_dom"/>
</dbReference>
<dbReference type="PROSITE" id="PS50826">
    <property type="entry name" value="RUN"/>
    <property type="match status" value="1"/>
</dbReference>
<evidence type="ECO:0000256" key="3">
    <source>
        <dbReference type="ARBA" id="ARBA00022527"/>
    </source>
</evidence>
<dbReference type="EMBL" id="CAJFCV020000001">
    <property type="protein sequence ID" value="CAG9086181.1"/>
    <property type="molecule type" value="Genomic_DNA"/>
</dbReference>
<keyword evidence="15" id="KW-1185">Reference proteome</keyword>
<dbReference type="InterPro" id="IPR037213">
    <property type="entry name" value="Run_dom_sf"/>
</dbReference>
<evidence type="ECO:0000256" key="5">
    <source>
        <dbReference type="ARBA" id="ARBA00022723"/>
    </source>
</evidence>
<evidence type="ECO:0000256" key="11">
    <source>
        <dbReference type="ARBA" id="ARBA00048679"/>
    </source>
</evidence>
<dbReference type="Proteomes" id="UP000582659">
    <property type="component" value="Unassembled WGS sequence"/>
</dbReference>
<dbReference type="SUPFAM" id="SSF56112">
    <property type="entry name" value="Protein kinase-like (PK-like)"/>
    <property type="match status" value="1"/>
</dbReference>
<keyword evidence="9" id="KW-0460">Magnesium</keyword>
<evidence type="ECO:0000256" key="12">
    <source>
        <dbReference type="SAM" id="MobiDB-lite"/>
    </source>
</evidence>
<dbReference type="GO" id="GO:0004674">
    <property type="term" value="F:protein serine/threonine kinase activity"/>
    <property type="evidence" value="ECO:0007669"/>
    <property type="project" value="UniProtKB-KW"/>
</dbReference>
<sequence length="1333" mass="150082">MACWNGKWADQKTRTRNDTPPVASFAEIMSEELAEDLQTKDLAEFDELQEALEASLKEFEDEEMDQCARDRELALQLSEDPDCSADKRMALELQRQFDREDEINRQFADSQASGRTTTAGLIPTRHDYEKFELDESDEDSFDEDECRELATQDYYAYKKETFPPCGFVRNQNGEIITKHNKDVSDRRNCQRLFQSSSDLKSGDLIGERIATKIVNELERFGQTELKRKARVKDKDEKAMSDASLDAKSRLILLKWINNGDIDKVEGVVAMGKESTVLHGILDEQGTSERSDVEKHFAIKVYKQSLNAFRNRGEYVKNDFRFKNPRNVLKIWATKEYMNLQRLNRAEMPCPLPFHVKKNVLLMSMVGTNGPAKKLREIEWIDDEELNNAFNQVRKIIIRMFRECKLVHGDLSEFNLLYDNKTVYVIDVAQAVDVSHPRALEFLGRDIENILEFFAKSGSENLPSSQSLFTAVTDLEMDETKSLIPQVEEFEHENRNVNMRLFKANPSDCELSRMYSDQNSQKEQSRLRIGQKRRASEVVKQIPLRLIQLARTAVNRQARISIRVSASLSPDPFPFLLAHEERKHPPLEISPFLAAKQKVGSVEPEGMVEFCELMNANSRPDPSGAYLARPHHWPLSGLDEHIAELDFGSSMMEEQSMFSSIGLDVALISTDSLDMEQLRQRCETNKNDYKIAFEDSGQWTTSGFGTGASPSNGATTGLEEFSSDERTSCGNDSLEAPNGNLTTWGRIKSVEPFDDHTKSMPQVQLRSPLLSSKRGRPTSLVANFIGRQSTSTSRREESSTTSEGRLVDVNENEVEYESASTSRGPETKAQDRWTKAHKSSSSPPKRSFIDLEPSESNIDLKFLHLPFKLPSFCRTSTPLDLLLNEANSKDRPSVARLNQLRKELDTESWYGREMKASISSPSLGVTLVEPDSGLGRSNSGPLHIEDWPSLSLLLPKNVVETCCFFKSNMSLLGGSQLKKNDKSPWLQSTQSEKPSKPVQTAAQKPPALSRSSTTVLKHNRHVKLNAAELANIGLPSYDAKRRLVECAVEGVAGILRGESSQLLFRGLEQLIADGLLSSYTPWDVVLTATKPGKATGWVHDLVVKLQKDEKTPQSQLQKFLEELLKSHSLDGWLSYVVMKERALCNMYSEDAFLLHASTAYRSLFWRLIESLELLSVLSRCQQGNLEESFFNQYDASRLPSDSRVPKSSSVPARLSVVTQKRGWSCSSLQQRDLPCSYLLDDVLTRPASKIPVGFCKSKAGDSSNSSTFSKSRRSRSLLAKAREDLPTSQFSLPLSKGEPVRVLAVQDGLARVARLDSRAGQISLGTVPTKYLQL</sequence>
<dbReference type="PROSITE" id="PS01245">
    <property type="entry name" value="RIO1"/>
    <property type="match status" value="1"/>
</dbReference>
<dbReference type="EC" id="2.7.11.1" evidence="2"/>
<evidence type="ECO:0000256" key="7">
    <source>
        <dbReference type="ARBA" id="ARBA00022777"/>
    </source>
</evidence>
<comment type="similarity">
    <text evidence="1">Belongs to the protein kinase superfamily. RIO-type Ser/Thr kinase family.</text>
</comment>
<evidence type="ECO:0000313" key="14">
    <source>
        <dbReference type="EMBL" id="CAD5210326.1"/>
    </source>
</evidence>
<evidence type="ECO:0000313" key="15">
    <source>
        <dbReference type="Proteomes" id="UP000659654"/>
    </source>
</evidence>
<dbReference type="InterPro" id="IPR018934">
    <property type="entry name" value="RIO_dom"/>
</dbReference>
<keyword evidence="4" id="KW-0808">Transferase</keyword>
<keyword evidence="5" id="KW-0479">Metal-binding</keyword>
<evidence type="ECO:0000256" key="4">
    <source>
        <dbReference type="ARBA" id="ARBA00022679"/>
    </source>
</evidence>
<dbReference type="InterPro" id="IPR000687">
    <property type="entry name" value="RIO_kinase"/>
</dbReference>
<dbReference type="Gene3D" id="1.10.510.10">
    <property type="entry name" value="Transferase(Phosphotransferase) domain 1"/>
    <property type="match status" value="1"/>
</dbReference>
<reference evidence="14" key="1">
    <citation type="submission" date="2020-09" db="EMBL/GenBank/DDBJ databases">
        <authorList>
            <person name="Kikuchi T."/>
        </authorList>
    </citation>
    <scope>NUCLEOTIDE SEQUENCE</scope>
    <source>
        <strain evidence="14">Ka4C1</strain>
    </source>
</reference>
<evidence type="ECO:0000259" key="13">
    <source>
        <dbReference type="PROSITE" id="PS50826"/>
    </source>
</evidence>
<dbReference type="SMART" id="SM00090">
    <property type="entry name" value="RIO"/>
    <property type="match status" value="1"/>
</dbReference>
<dbReference type="InterPro" id="IPR011009">
    <property type="entry name" value="Kinase-like_dom_sf"/>
</dbReference>
<evidence type="ECO:0000256" key="2">
    <source>
        <dbReference type="ARBA" id="ARBA00012513"/>
    </source>
</evidence>
<comment type="caution">
    <text evidence="14">The sequence shown here is derived from an EMBL/GenBank/DDBJ whole genome shotgun (WGS) entry which is preliminary data.</text>
</comment>
<keyword evidence="8" id="KW-0067">ATP-binding</keyword>
<dbReference type="Pfam" id="PF01163">
    <property type="entry name" value="RIO1"/>
    <property type="match status" value="1"/>
</dbReference>